<evidence type="ECO:0000313" key="2">
    <source>
        <dbReference type="EMBL" id="TGA95605.1"/>
    </source>
</evidence>
<comment type="caution">
    <text evidence="2">The sequence shown here is derived from an EMBL/GenBank/DDBJ whole genome shotgun (WGS) entry which is preliminary data.</text>
</comment>
<feature type="region of interest" description="Disordered" evidence="1">
    <location>
        <begin position="47"/>
        <end position="70"/>
    </location>
</feature>
<accession>A0A4Z0GGD9</accession>
<gene>
    <name evidence="2" type="ORF">E4665_17815</name>
</gene>
<keyword evidence="3" id="KW-1185">Reference proteome</keyword>
<evidence type="ECO:0000313" key="3">
    <source>
        <dbReference type="Proteomes" id="UP000298347"/>
    </source>
</evidence>
<dbReference type="RefSeq" id="WP_135350147.1">
    <property type="nucleotide sequence ID" value="NZ_SRJD01000045.1"/>
</dbReference>
<reference evidence="2 3" key="1">
    <citation type="journal article" date="2015" name="Int. J. Syst. Evol. Microbiol.">
        <title>Sporolactobacillus shoreae sp. nov. and Sporolactobacillus spathodeae sp. nov., two spore-forming lactic acid bacteria isolated from tree barks in Thailand.</title>
        <authorList>
            <person name="Thamacharoensuk T."/>
            <person name="Kitahara M."/>
            <person name="Ohkuma M."/>
            <person name="Thongchul N."/>
            <person name="Tanasupawat S."/>
        </authorList>
    </citation>
    <scope>NUCLEOTIDE SEQUENCE [LARGE SCALE GENOMIC DNA]</scope>
    <source>
        <strain evidence="2 3">BK92</strain>
    </source>
</reference>
<protein>
    <submittedName>
        <fullName evidence="2">Uncharacterized protein</fullName>
    </submittedName>
</protein>
<organism evidence="2 3">
    <name type="scientific">Sporolactobacillus shoreae</name>
    <dbReference type="NCBI Taxonomy" id="1465501"/>
    <lineage>
        <taxon>Bacteria</taxon>
        <taxon>Bacillati</taxon>
        <taxon>Bacillota</taxon>
        <taxon>Bacilli</taxon>
        <taxon>Bacillales</taxon>
        <taxon>Sporolactobacillaceae</taxon>
        <taxon>Sporolactobacillus</taxon>
    </lineage>
</organism>
<proteinExistence type="predicted"/>
<sequence>MANIKFNANDQIQVLSAKLANAEVENSRLSAIFKAANDRIDELEAENKKLKDQQAKNVKADKKVEPSTQK</sequence>
<evidence type="ECO:0000256" key="1">
    <source>
        <dbReference type="SAM" id="MobiDB-lite"/>
    </source>
</evidence>
<dbReference type="Proteomes" id="UP000298347">
    <property type="component" value="Unassembled WGS sequence"/>
</dbReference>
<dbReference type="AlphaFoldDB" id="A0A4Z0GGD9"/>
<dbReference type="EMBL" id="SRJD01000045">
    <property type="protein sequence ID" value="TGA95605.1"/>
    <property type="molecule type" value="Genomic_DNA"/>
</dbReference>
<name>A0A4Z0GGD9_9BACL</name>